<dbReference type="OrthoDB" id="449487at2759"/>
<sequence>MTVRSVRCVRVVLLSSSAGGHSPLTSNPSTRLAEYTTTAMAISSPVTALPKIHQQPQQPHLEPPPLIHTLYEELTCTWQYVVADPLTRHAVIIDPHLDNSPASTSISTIAADRVLAIVRRNRYYVDRILHTHEPQHHPSSAWYLRTQILQTEGYAPEVNIGRKMAAVQRVFKRKYSMNDGSQWKTAFEGTFSDGEVFRIGSISAHVLHLSGGNLAFVIGQHIFAGTSIFDLQVRNRHDELLGDLKNYRVYTCRDSPPARTAKLVSVDEKTSGGKKAGRKLVIRYEAE</sequence>
<protein>
    <submittedName>
        <fullName evidence="1">Beta-lactamase hydrolase-like protein</fullName>
    </submittedName>
</protein>
<evidence type="ECO:0000313" key="1">
    <source>
        <dbReference type="EMBL" id="UJO18696.1"/>
    </source>
</evidence>
<dbReference type="Gene3D" id="3.60.15.10">
    <property type="entry name" value="Ribonuclease Z/Hydroxyacylglutathione hydrolase-like"/>
    <property type="match status" value="1"/>
</dbReference>
<dbReference type="Proteomes" id="UP000756132">
    <property type="component" value="Chromosome 6"/>
</dbReference>
<reference evidence="1" key="2">
    <citation type="journal article" date="2022" name="Microb. Genom.">
        <title>A chromosome-scale genome assembly of the tomato pathogen Cladosporium fulvum reveals a compartmentalized genome architecture and the presence of a dispensable chromosome.</title>
        <authorList>
            <person name="Zaccaron A.Z."/>
            <person name="Chen L.H."/>
            <person name="Samaras A."/>
            <person name="Stergiopoulos I."/>
        </authorList>
    </citation>
    <scope>NUCLEOTIDE SEQUENCE</scope>
    <source>
        <strain evidence="1">Race5_Kim</strain>
    </source>
</reference>
<keyword evidence="2" id="KW-1185">Reference proteome</keyword>
<dbReference type="GeneID" id="71987307"/>
<accession>A0A9Q8PA51</accession>
<dbReference type="GO" id="GO:0006749">
    <property type="term" value="P:glutathione metabolic process"/>
    <property type="evidence" value="ECO:0007669"/>
    <property type="project" value="TreeGrafter"/>
</dbReference>
<dbReference type="RefSeq" id="XP_047763062.1">
    <property type="nucleotide sequence ID" value="XM_047906577.1"/>
</dbReference>
<dbReference type="EMBL" id="CP090168">
    <property type="protein sequence ID" value="UJO18696.1"/>
    <property type="molecule type" value="Genomic_DNA"/>
</dbReference>
<dbReference type="GO" id="GO:0070813">
    <property type="term" value="P:hydrogen sulfide metabolic process"/>
    <property type="evidence" value="ECO:0007669"/>
    <property type="project" value="TreeGrafter"/>
</dbReference>
<gene>
    <name evidence="1" type="ORF">CLAFUR5_07429</name>
</gene>
<dbReference type="SUPFAM" id="SSF56281">
    <property type="entry name" value="Metallo-hydrolase/oxidoreductase"/>
    <property type="match status" value="1"/>
</dbReference>
<dbReference type="GO" id="GO:0050313">
    <property type="term" value="F:sulfur dioxygenase activity"/>
    <property type="evidence" value="ECO:0007669"/>
    <property type="project" value="TreeGrafter"/>
</dbReference>
<keyword evidence="1" id="KW-0378">Hydrolase</keyword>
<dbReference type="InterPro" id="IPR036866">
    <property type="entry name" value="RibonucZ/Hydroxyglut_hydro"/>
</dbReference>
<dbReference type="GO" id="GO:0016787">
    <property type="term" value="F:hydrolase activity"/>
    <property type="evidence" value="ECO:0007669"/>
    <property type="project" value="UniProtKB-KW"/>
</dbReference>
<proteinExistence type="predicted"/>
<evidence type="ECO:0000313" key="2">
    <source>
        <dbReference type="Proteomes" id="UP000756132"/>
    </source>
</evidence>
<name>A0A9Q8PA51_PASFU</name>
<dbReference type="PANTHER" id="PTHR43084:SF1">
    <property type="entry name" value="PERSULFIDE DIOXYGENASE ETHE1, MITOCHONDRIAL"/>
    <property type="match status" value="1"/>
</dbReference>
<dbReference type="InterPro" id="IPR051682">
    <property type="entry name" value="Mito_Persulfide_Diox"/>
</dbReference>
<reference evidence="1" key="1">
    <citation type="submission" date="2021-12" db="EMBL/GenBank/DDBJ databases">
        <authorList>
            <person name="Zaccaron A."/>
            <person name="Stergiopoulos I."/>
        </authorList>
    </citation>
    <scope>NUCLEOTIDE SEQUENCE</scope>
    <source>
        <strain evidence="1">Race5_Kim</strain>
    </source>
</reference>
<dbReference type="KEGG" id="ffu:CLAFUR5_07429"/>
<dbReference type="PANTHER" id="PTHR43084">
    <property type="entry name" value="PERSULFIDE DIOXYGENASE ETHE1"/>
    <property type="match status" value="1"/>
</dbReference>
<organism evidence="1 2">
    <name type="scientific">Passalora fulva</name>
    <name type="common">Tomato leaf mold</name>
    <name type="synonym">Cladosporium fulvum</name>
    <dbReference type="NCBI Taxonomy" id="5499"/>
    <lineage>
        <taxon>Eukaryota</taxon>
        <taxon>Fungi</taxon>
        <taxon>Dikarya</taxon>
        <taxon>Ascomycota</taxon>
        <taxon>Pezizomycotina</taxon>
        <taxon>Dothideomycetes</taxon>
        <taxon>Dothideomycetidae</taxon>
        <taxon>Mycosphaerellales</taxon>
        <taxon>Mycosphaerellaceae</taxon>
        <taxon>Fulvia</taxon>
    </lineage>
</organism>
<dbReference type="AlphaFoldDB" id="A0A9Q8PA51"/>